<feature type="region of interest" description="Disordered" evidence="2">
    <location>
        <begin position="167"/>
        <end position="222"/>
    </location>
</feature>
<dbReference type="Pfam" id="PF15305">
    <property type="entry name" value="IFT43"/>
    <property type="match status" value="1"/>
</dbReference>
<keyword evidence="1" id="KW-0970">Cilium biogenesis/degradation</keyword>
<sequence length="222" mass="23236">MFDAEAGETSAEQQARAYVRRRKKEEEPVIEPSPEQQSAPTPPPAVQQDGWGEAAQTAAPEAPPPPPPPETEVDPIIPQLDDEGDITAQVAAAPRNPSLKIQSIAELDSSIGATVSLPKNLSEAGIDLSILSSVLSPPELIMGRDGIWDHSQMLKELAAELLQEREKAEALKKDPAAADAPTISVGPDPESARGLPPQPFLAAGPPPKAPPPPAGPKPPSAK</sequence>
<feature type="compositionally biased region" description="Pro residues" evidence="2">
    <location>
        <begin position="61"/>
        <end position="70"/>
    </location>
</feature>
<dbReference type="EMBL" id="JAPMOS010000044">
    <property type="protein sequence ID" value="KAJ4457563.1"/>
    <property type="molecule type" value="Genomic_DNA"/>
</dbReference>
<evidence type="ECO:0000256" key="1">
    <source>
        <dbReference type="ARBA" id="ARBA00022794"/>
    </source>
</evidence>
<comment type="caution">
    <text evidence="3">The sequence shown here is derived from an EMBL/GenBank/DDBJ whole genome shotgun (WGS) entry which is preliminary data.</text>
</comment>
<feature type="region of interest" description="Disordered" evidence="2">
    <location>
        <begin position="1"/>
        <end position="83"/>
    </location>
</feature>
<evidence type="ECO:0000313" key="3">
    <source>
        <dbReference type="EMBL" id="KAJ4457563.1"/>
    </source>
</evidence>
<feature type="compositionally biased region" description="Pro residues" evidence="2">
    <location>
        <begin position="196"/>
        <end position="222"/>
    </location>
</feature>
<dbReference type="PANTHER" id="PTHR33724:SF1">
    <property type="entry name" value="INTRAFLAGELLAR TRANSPORT PROTEIN 43 HOMOLOG"/>
    <property type="match status" value="1"/>
</dbReference>
<reference evidence="3" key="1">
    <citation type="journal article" date="2022" name="bioRxiv">
        <title>Genomics of Preaxostyla Flagellates Illuminates Evolutionary Transitions and the Path Towards Mitochondrial Loss.</title>
        <authorList>
            <person name="Novak L.V.F."/>
            <person name="Treitli S.C."/>
            <person name="Pyrih J."/>
            <person name="Halakuc P."/>
            <person name="Pipaliya S.V."/>
            <person name="Vacek V."/>
            <person name="Brzon O."/>
            <person name="Soukal P."/>
            <person name="Eme L."/>
            <person name="Dacks J.B."/>
            <person name="Karnkowska A."/>
            <person name="Elias M."/>
            <person name="Hampl V."/>
        </authorList>
    </citation>
    <scope>NUCLEOTIDE SEQUENCE</scope>
    <source>
        <strain evidence="3">RCP-MX</strain>
    </source>
</reference>
<keyword evidence="4" id="KW-1185">Reference proteome</keyword>
<evidence type="ECO:0000256" key="2">
    <source>
        <dbReference type="SAM" id="MobiDB-lite"/>
    </source>
</evidence>
<feature type="compositionally biased region" description="Basic and acidic residues" evidence="2">
    <location>
        <begin position="167"/>
        <end position="176"/>
    </location>
</feature>
<evidence type="ECO:0000313" key="4">
    <source>
        <dbReference type="Proteomes" id="UP001141327"/>
    </source>
</evidence>
<dbReference type="InterPro" id="IPR029302">
    <property type="entry name" value="IFT43"/>
</dbReference>
<organism evidence="3 4">
    <name type="scientific">Paratrimastix pyriformis</name>
    <dbReference type="NCBI Taxonomy" id="342808"/>
    <lineage>
        <taxon>Eukaryota</taxon>
        <taxon>Metamonada</taxon>
        <taxon>Preaxostyla</taxon>
        <taxon>Paratrimastigidae</taxon>
        <taxon>Paratrimastix</taxon>
    </lineage>
</organism>
<name>A0ABQ8UHA6_9EUKA</name>
<gene>
    <name evidence="3" type="ORF">PAPYR_6919</name>
</gene>
<accession>A0ABQ8UHA6</accession>
<protein>
    <submittedName>
        <fullName evidence="3">Uncharacterized protein</fullName>
    </submittedName>
</protein>
<proteinExistence type="predicted"/>
<dbReference type="Proteomes" id="UP001141327">
    <property type="component" value="Unassembled WGS sequence"/>
</dbReference>
<dbReference type="PANTHER" id="PTHR33724">
    <property type="entry name" value="INTRAFLAGELLAR TRANSPORT PROTEIN 43 HOMOLOG"/>
    <property type="match status" value="1"/>
</dbReference>